<dbReference type="InterPro" id="IPR005612">
    <property type="entry name" value="CCAAT-binding_factor"/>
</dbReference>
<feature type="domain" description="CCAAT-binding factor" evidence="2">
    <location>
        <begin position="69"/>
        <end position="114"/>
    </location>
</feature>
<accession>A0A9D5BQT7</accession>
<evidence type="ECO:0000259" key="2">
    <source>
        <dbReference type="Pfam" id="PF03914"/>
    </source>
</evidence>
<reference evidence="3 4" key="1">
    <citation type="journal article" date="2022" name="Nat. Genet.">
        <title>Improved pea reference genome and pan-genome highlight genomic features and evolutionary characteristics.</title>
        <authorList>
            <person name="Yang T."/>
            <person name="Liu R."/>
            <person name="Luo Y."/>
            <person name="Hu S."/>
            <person name="Wang D."/>
            <person name="Wang C."/>
            <person name="Pandey M.K."/>
            <person name="Ge S."/>
            <person name="Xu Q."/>
            <person name="Li N."/>
            <person name="Li G."/>
            <person name="Huang Y."/>
            <person name="Saxena R.K."/>
            <person name="Ji Y."/>
            <person name="Li M."/>
            <person name="Yan X."/>
            <person name="He Y."/>
            <person name="Liu Y."/>
            <person name="Wang X."/>
            <person name="Xiang C."/>
            <person name="Varshney R.K."/>
            <person name="Ding H."/>
            <person name="Gao S."/>
            <person name="Zong X."/>
        </authorList>
    </citation>
    <scope>NUCLEOTIDE SEQUENCE [LARGE SCALE GENOMIC DNA]</scope>
    <source>
        <strain evidence="3 4">cv. Zhongwan 6</strain>
    </source>
</reference>
<evidence type="ECO:0000256" key="1">
    <source>
        <dbReference type="ARBA" id="ARBA00007797"/>
    </source>
</evidence>
<dbReference type="Pfam" id="PF03914">
    <property type="entry name" value="CBF"/>
    <property type="match status" value="1"/>
</dbReference>
<gene>
    <name evidence="3" type="ORF">KIW84_015505</name>
</gene>
<dbReference type="InterPro" id="IPR016903">
    <property type="entry name" value="Nucleolar_cplx-assoc_3"/>
</dbReference>
<name>A0A9D5BQT7_PEA</name>
<evidence type="ECO:0000313" key="3">
    <source>
        <dbReference type="EMBL" id="KAI5448104.1"/>
    </source>
</evidence>
<comment type="caution">
    <text evidence="3">The sequence shown here is derived from an EMBL/GenBank/DDBJ whole genome shotgun (WGS) entry which is preliminary data.</text>
</comment>
<dbReference type="PANTHER" id="PTHR14428:SF5">
    <property type="entry name" value="NUCLEOLAR COMPLEX PROTEIN 3 HOMOLOG"/>
    <property type="match status" value="1"/>
</dbReference>
<dbReference type="PANTHER" id="PTHR14428">
    <property type="entry name" value="NUCLEOLAR COMPLEX PROTEIN 3"/>
    <property type="match status" value="1"/>
</dbReference>
<protein>
    <recommendedName>
        <fullName evidence="2">CCAAT-binding factor domain-containing protein</fullName>
    </recommendedName>
</protein>
<dbReference type="AlphaFoldDB" id="A0A9D5BQT7"/>
<comment type="similarity">
    <text evidence="1">Belongs to the CBF/MAK21 family.</text>
</comment>
<dbReference type="GO" id="GO:0006270">
    <property type="term" value="P:DNA replication initiation"/>
    <property type="evidence" value="ECO:0007669"/>
    <property type="project" value="TreeGrafter"/>
</dbReference>
<dbReference type="EMBL" id="JAMSHJ010000001">
    <property type="protein sequence ID" value="KAI5448104.1"/>
    <property type="molecule type" value="Genomic_DNA"/>
</dbReference>
<keyword evidence="4" id="KW-1185">Reference proteome</keyword>
<organism evidence="3 4">
    <name type="scientific">Pisum sativum</name>
    <name type="common">Garden pea</name>
    <name type="synonym">Lathyrus oleraceus</name>
    <dbReference type="NCBI Taxonomy" id="3888"/>
    <lineage>
        <taxon>Eukaryota</taxon>
        <taxon>Viridiplantae</taxon>
        <taxon>Streptophyta</taxon>
        <taxon>Embryophyta</taxon>
        <taxon>Tracheophyta</taxon>
        <taxon>Spermatophyta</taxon>
        <taxon>Magnoliopsida</taxon>
        <taxon>eudicotyledons</taxon>
        <taxon>Gunneridae</taxon>
        <taxon>Pentapetalae</taxon>
        <taxon>rosids</taxon>
        <taxon>fabids</taxon>
        <taxon>Fabales</taxon>
        <taxon>Fabaceae</taxon>
        <taxon>Papilionoideae</taxon>
        <taxon>50 kb inversion clade</taxon>
        <taxon>NPAAA clade</taxon>
        <taxon>Hologalegina</taxon>
        <taxon>IRL clade</taxon>
        <taxon>Fabeae</taxon>
        <taxon>Lathyrus</taxon>
    </lineage>
</organism>
<evidence type="ECO:0000313" key="4">
    <source>
        <dbReference type="Proteomes" id="UP001058974"/>
    </source>
</evidence>
<sequence>MRTNLDALQDFNVHLYNLLLEYRPGRDQGEVLAEALKITLFYGGLGHSKAPFSEKYQVQKNLLENDTGGGSVSGTIPKYLPYATDPILSGALASVLWELSLLSKHYHPAISTMATLHSIHDTPQKEQFDSDSDSGMLDFPKVPKASVQPSANFATALDRVISPAVMLHLKVDFHSSSHFG</sequence>
<dbReference type="GO" id="GO:0005730">
    <property type="term" value="C:nucleolus"/>
    <property type="evidence" value="ECO:0007669"/>
    <property type="project" value="TreeGrafter"/>
</dbReference>
<dbReference type="GO" id="GO:0003682">
    <property type="term" value="F:chromatin binding"/>
    <property type="evidence" value="ECO:0007669"/>
    <property type="project" value="TreeGrafter"/>
</dbReference>
<proteinExistence type="inferred from homology"/>
<dbReference type="Gramene" id="Psat01G0550500-T1">
    <property type="protein sequence ID" value="KAI5448104.1"/>
    <property type="gene ID" value="KIW84_015505"/>
</dbReference>
<dbReference type="Proteomes" id="UP001058974">
    <property type="component" value="Chromosome 1"/>
</dbReference>